<organism evidence="14 15">
    <name type="scientific">Felis catus</name>
    <name type="common">Cat</name>
    <name type="synonym">Felis silvestris catus</name>
    <dbReference type="NCBI Taxonomy" id="9685"/>
    <lineage>
        <taxon>Eukaryota</taxon>
        <taxon>Metazoa</taxon>
        <taxon>Chordata</taxon>
        <taxon>Craniata</taxon>
        <taxon>Vertebrata</taxon>
        <taxon>Euteleostomi</taxon>
        <taxon>Mammalia</taxon>
        <taxon>Eutheria</taxon>
        <taxon>Laurasiatheria</taxon>
        <taxon>Carnivora</taxon>
        <taxon>Feliformia</taxon>
        <taxon>Felidae</taxon>
        <taxon>Felinae</taxon>
        <taxon>Felis</taxon>
    </lineage>
</organism>
<reference evidence="14" key="3">
    <citation type="submission" date="2025-09" db="UniProtKB">
        <authorList>
            <consortium name="Ensembl"/>
        </authorList>
    </citation>
    <scope>IDENTIFICATION</scope>
    <source>
        <strain evidence="14">breed Abyssinian</strain>
    </source>
</reference>
<feature type="transmembrane region" description="Helical" evidence="12">
    <location>
        <begin position="152"/>
        <end position="176"/>
    </location>
</feature>
<feature type="transmembrane region" description="Helical" evidence="12">
    <location>
        <begin position="119"/>
        <end position="140"/>
    </location>
</feature>
<dbReference type="Proteomes" id="UP000823872">
    <property type="component" value="Chromosome E2"/>
</dbReference>
<name>A0ABI7WY64_FELCA</name>
<dbReference type="PRINTS" id="PR00856">
    <property type="entry name" value="PRSTNOIDIPR"/>
</dbReference>
<dbReference type="InterPro" id="IPR000370">
    <property type="entry name" value="Prostglndn_IP_rcpt"/>
</dbReference>
<dbReference type="PROSITE" id="PS00237">
    <property type="entry name" value="G_PROTEIN_RECEP_F1_1"/>
    <property type="match status" value="1"/>
</dbReference>
<sequence>MGPGLRGSPESPPLSYRLLVKAARVPGGSYRGVKRVGNVLNVENEETQTADPNLKGEGISNCRTSEGRHAGVFQPRGARFLFPCPARIQSSAPHEFQEAGGMADSCRNLTYVRDSVGPATSTLMFVAGVVGNGLALGILGARRRSRPSAFTVLVTGLAVTDLLGTCFLSPAVFVTYARNSSLLGLARGRPALCDTFAFAMTFFGLASTLILFAMAVERCLALSHPYVYAQLDGPRCARLALPAVYAFCAFFCSLPLLGLGQHQQYCPGSWCFIRMRATEPGGCAFSLAYASLVALLVAAIVLCNSSVTLSLCRMYRRQRRHQGSLVPGPRAGEDEVDHLILLALMTGIMAVCSLPLTVRGFTQAIAPDSSEVGDLLAFRFNAFNPILDPWVFILFRKAVFQRLRTWLCCLCPRPAHGDSQTPLSRPASGRKDSRAPTALGGKEERWVPLSAWGEGRGGRLPQAPRSASTTGTSSKEGSAAACSLC</sequence>
<dbReference type="PROSITE" id="PS50262">
    <property type="entry name" value="G_PROTEIN_RECEP_F1_2"/>
    <property type="match status" value="1"/>
</dbReference>
<reference evidence="14" key="2">
    <citation type="submission" date="2025-08" db="UniProtKB">
        <authorList>
            <consortium name="Ensembl"/>
        </authorList>
    </citation>
    <scope>IDENTIFICATION</scope>
    <source>
        <strain evidence="14">breed Abyssinian</strain>
    </source>
</reference>
<protein>
    <recommendedName>
        <fullName evidence="13">G-protein coupled receptors family 1 profile domain-containing protein</fullName>
    </recommendedName>
</protein>
<evidence type="ECO:0000256" key="10">
    <source>
        <dbReference type="RuleBase" id="RU000688"/>
    </source>
</evidence>
<dbReference type="InterPro" id="IPR008365">
    <property type="entry name" value="Prostanoid_rcpt"/>
</dbReference>
<evidence type="ECO:0000259" key="13">
    <source>
        <dbReference type="PROSITE" id="PS50262"/>
    </source>
</evidence>
<comment type="similarity">
    <text evidence="10">Belongs to the G-protein coupled receptor 1 family.</text>
</comment>
<keyword evidence="5 10" id="KW-0297">G-protein coupled receptor</keyword>
<dbReference type="PANTHER" id="PTHR11866">
    <property type="entry name" value="G-PROTEIN COUPLED RECEPTOR FAMILY 1 MEMBER"/>
    <property type="match status" value="1"/>
</dbReference>
<evidence type="ECO:0000256" key="9">
    <source>
        <dbReference type="ARBA" id="ARBA00023224"/>
    </source>
</evidence>
<dbReference type="InterPro" id="IPR017452">
    <property type="entry name" value="GPCR_Rhodpsn_7TM"/>
</dbReference>
<dbReference type="PANTHER" id="PTHR11866:SF7">
    <property type="entry name" value="PROSTACYCLIN RECEPTOR"/>
    <property type="match status" value="1"/>
</dbReference>
<feature type="domain" description="G-protein coupled receptors family 1 profile" evidence="13">
    <location>
        <begin position="131"/>
        <end position="392"/>
    </location>
</feature>
<evidence type="ECO:0000256" key="4">
    <source>
        <dbReference type="ARBA" id="ARBA00022989"/>
    </source>
</evidence>
<feature type="transmembrane region" description="Helical" evidence="12">
    <location>
        <begin position="339"/>
        <end position="356"/>
    </location>
</feature>
<dbReference type="PRINTS" id="PR01788">
    <property type="entry name" value="PROSTANOIDR"/>
</dbReference>
<evidence type="ECO:0000256" key="5">
    <source>
        <dbReference type="ARBA" id="ARBA00023040"/>
    </source>
</evidence>
<evidence type="ECO:0000256" key="12">
    <source>
        <dbReference type="SAM" id="Phobius"/>
    </source>
</evidence>
<keyword evidence="2" id="KW-1003">Cell membrane</keyword>
<keyword evidence="6 12" id="KW-0472">Membrane</keyword>
<accession>A0ABI7WY64</accession>
<proteinExistence type="inferred from homology"/>
<feature type="transmembrane region" description="Helical" evidence="12">
    <location>
        <begin position="376"/>
        <end position="395"/>
    </location>
</feature>
<evidence type="ECO:0000256" key="11">
    <source>
        <dbReference type="SAM" id="MobiDB-lite"/>
    </source>
</evidence>
<dbReference type="SUPFAM" id="SSF81321">
    <property type="entry name" value="Family A G protein-coupled receptor-like"/>
    <property type="match status" value="1"/>
</dbReference>
<evidence type="ECO:0000256" key="1">
    <source>
        <dbReference type="ARBA" id="ARBA00004651"/>
    </source>
</evidence>
<dbReference type="InterPro" id="IPR000276">
    <property type="entry name" value="GPCR_Rhodpsn"/>
</dbReference>
<keyword evidence="4 12" id="KW-1133">Transmembrane helix</keyword>
<comment type="subcellular location">
    <subcellularLocation>
        <location evidence="1">Cell membrane</location>
        <topology evidence="1">Multi-pass membrane protein</topology>
    </subcellularLocation>
</comment>
<evidence type="ECO:0000256" key="3">
    <source>
        <dbReference type="ARBA" id="ARBA00022692"/>
    </source>
</evidence>
<evidence type="ECO:0000256" key="6">
    <source>
        <dbReference type="ARBA" id="ARBA00023136"/>
    </source>
</evidence>
<evidence type="ECO:0000256" key="7">
    <source>
        <dbReference type="ARBA" id="ARBA00023170"/>
    </source>
</evidence>
<keyword evidence="15" id="KW-1185">Reference proteome</keyword>
<feature type="compositionally biased region" description="Polar residues" evidence="11">
    <location>
        <begin position="465"/>
        <end position="476"/>
    </location>
</feature>
<evidence type="ECO:0000313" key="14">
    <source>
        <dbReference type="Ensembl" id="ENSFCTP00005015225.1"/>
    </source>
</evidence>
<keyword evidence="3 10" id="KW-0812">Transmembrane</keyword>
<dbReference type="PRINTS" id="PR00237">
    <property type="entry name" value="GPCRRHODOPSN"/>
</dbReference>
<dbReference type="Ensembl" id="ENSFCTT00005023331.1">
    <property type="protein sequence ID" value="ENSFCTP00005015225.1"/>
    <property type="gene ID" value="ENSFCTG00005008348.1"/>
</dbReference>
<dbReference type="Pfam" id="PF00001">
    <property type="entry name" value="7tm_1"/>
    <property type="match status" value="1"/>
</dbReference>
<keyword evidence="9 10" id="KW-0807">Transducer</keyword>
<keyword evidence="7 10" id="KW-0675">Receptor</keyword>
<reference evidence="14 15" key="1">
    <citation type="submission" date="2021-02" db="EMBL/GenBank/DDBJ databases">
        <title>Safari Cat Assemblies.</title>
        <authorList>
            <person name="Bredemeyer K.R."/>
            <person name="Murphy W.J."/>
        </authorList>
    </citation>
    <scope>NUCLEOTIDE SEQUENCE [LARGE SCALE GENOMIC DNA]</scope>
</reference>
<dbReference type="Gene3D" id="1.20.1070.10">
    <property type="entry name" value="Rhodopsin 7-helix transmembrane proteins"/>
    <property type="match status" value="1"/>
</dbReference>
<evidence type="ECO:0000256" key="8">
    <source>
        <dbReference type="ARBA" id="ARBA00023180"/>
    </source>
</evidence>
<evidence type="ECO:0000256" key="2">
    <source>
        <dbReference type="ARBA" id="ARBA00022475"/>
    </source>
</evidence>
<dbReference type="GeneTree" id="ENSGT01050000244902"/>
<feature type="region of interest" description="Disordered" evidence="11">
    <location>
        <begin position="416"/>
        <end position="485"/>
    </location>
</feature>
<keyword evidence="8" id="KW-0325">Glycoprotein</keyword>
<feature type="transmembrane region" description="Helical" evidence="12">
    <location>
        <begin position="196"/>
        <end position="216"/>
    </location>
</feature>
<evidence type="ECO:0000313" key="15">
    <source>
        <dbReference type="Proteomes" id="UP000823872"/>
    </source>
</evidence>
<feature type="transmembrane region" description="Helical" evidence="12">
    <location>
        <begin position="237"/>
        <end position="257"/>
    </location>
</feature>
<feature type="transmembrane region" description="Helical" evidence="12">
    <location>
        <begin position="287"/>
        <end position="312"/>
    </location>
</feature>